<dbReference type="EMBL" id="JAWQEG010008606">
    <property type="protein sequence ID" value="KAK3849981.1"/>
    <property type="molecule type" value="Genomic_DNA"/>
</dbReference>
<protein>
    <submittedName>
        <fullName evidence="2">Uncharacterized protein</fullName>
    </submittedName>
</protein>
<comment type="caution">
    <text evidence="2">The sequence shown here is derived from an EMBL/GenBank/DDBJ whole genome shotgun (WGS) entry which is preliminary data.</text>
</comment>
<dbReference type="AlphaFoldDB" id="A0AAE1BFW8"/>
<evidence type="ECO:0000313" key="2">
    <source>
        <dbReference type="EMBL" id="KAK3849981.1"/>
    </source>
</evidence>
<name>A0AAE1BFW8_PETCI</name>
<proteinExistence type="predicted"/>
<evidence type="ECO:0000256" key="1">
    <source>
        <dbReference type="SAM" id="MobiDB-lite"/>
    </source>
</evidence>
<organism evidence="2 3">
    <name type="scientific">Petrolisthes cinctipes</name>
    <name type="common">Flat porcelain crab</name>
    <dbReference type="NCBI Taxonomy" id="88211"/>
    <lineage>
        <taxon>Eukaryota</taxon>
        <taxon>Metazoa</taxon>
        <taxon>Ecdysozoa</taxon>
        <taxon>Arthropoda</taxon>
        <taxon>Crustacea</taxon>
        <taxon>Multicrustacea</taxon>
        <taxon>Malacostraca</taxon>
        <taxon>Eumalacostraca</taxon>
        <taxon>Eucarida</taxon>
        <taxon>Decapoda</taxon>
        <taxon>Pleocyemata</taxon>
        <taxon>Anomura</taxon>
        <taxon>Galatheoidea</taxon>
        <taxon>Porcellanidae</taxon>
        <taxon>Petrolisthes</taxon>
    </lineage>
</organism>
<feature type="region of interest" description="Disordered" evidence="1">
    <location>
        <begin position="31"/>
        <end position="53"/>
    </location>
</feature>
<dbReference type="Proteomes" id="UP001286313">
    <property type="component" value="Unassembled WGS sequence"/>
</dbReference>
<evidence type="ECO:0000313" key="3">
    <source>
        <dbReference type="Proteomes" id="UP001286313"/>
    </source>
</evidence>
<keyword evidence="3" id="KW-1185">Reference proteome</keyword>
<accession>A0AAE1BFW8</accession>
<sequence length="130" mass="14840">MGPKNLLPLVKKRDMTTTITNTVSSTLLYISHGAKEPPATGEEERHDHHNHNNKHSIFNQHLFLYIPHGAKEPPATGEGERHDHNNHPDPFIYFPWGRRTSCRWCSKGTQPLPPLGTQYLQPTPLFIYSP</sequence>
<reference evidence="2" key="1">
    <citation type="submission" date="2023-10" db="EMBL/GenBank/DDBJ databases">
        <title>Genome assemblies of two species of porcelain crab, Petrolisthes cinctipes and Petrolisthes manimaculis (Anomura: Porcellanidae).</title>
        <authorList>
            <person name="Angst P."/>
        </authorList>
    </citation>
    <scope>NUCLEOTIDE SEQUENCE</scope>
    <source>
        <strain evidence="2">PB745_01</strain>
        <tissue evidence="2">Gill</tissue>
    </source>
</reference>
<gene>
    <name evidence="2" type="ORF">Pcinc_043287</name>
</gene>